<accession>A0ABU1DZP0</accession>
<protein>
    <submittedName>
        <fullName evidence="1">Uncharacterized protein</fullName>
    </submittedName>
</protein>
<evidence type="ECO:0000313" key="1">
    <source>
        <dbReference type="EMBL" id="MDR4951023.1"/>
    </source>
</evidence>
<keyword evidence="2" id="KW-1185">Reference proteome</keyword>
<dbReference type="EMBL" id="JAVIXS010000001">
    <property type="protein sequence ID" value="MDR4951023.1"/>
    <property type="molecule type" value="Genomic_DNA"/>
</dbReference>
<sequence length="32" mass="3798">MSRIRKKLPYDASIQITNVRSRYINLSINSIF</sequence>
<gene>
    <name evidence="1" type="ORF">REB14_02355</name>
</gene>
<organism evidence="1 2">
    <name type="scientific">Chryseobacterium metallicongregator</name>
    <dbReference type="NCBI Taxonomy" id="3073042"/>
    <lineage>
        <taxon>Bacteria</taxon>
        <taxon>Pseudomonadati</taxon>
        <taxon>Bacteroidota</taxon>
        <taxon>Flavobacteriia</taxon>
        <taxon>Flavobacteriales</taxon>
        <taxon>Weeksellaceae</taxon>
        <taxon>Chryseobacterium group</taxon>
        <taxon>Chryseobacterium</taxon>
    </lineage>
</organism>
<dbReference type="RefSeq" id="WP_238594428.1">
    <property type="nucleotide sequence ID" value="NZ_JAVIXS010000001.1"/>
</dbReference>
<proteinExistence type="predicted"/>
<comment type="caution">
    <text evidence="1">The sequence shown here is derived from an EMBL/GenBank/DDBJ whole genome shotgun (WGS) entry which is preliminary data.</text>
</comment>
<reference evidence="1 2" key="1">
    <citation type="submission" date="2023-08" db="EMBL/GenBank/DDBJ databases">
        <authorList>
            <person name="Maltman C."/>
        </authorList>
    </citation>
    <scope>NUCLEOTIDE SEQUENCE [LARGE SCALE GENOMIC DNA]</scope>
    <source>
        <strain evidence="1 2">ES2</strain>
    </source>
</reference>
<evidence type="ECO:0000313" key="2">
    <source>
        <dbReference type="Proteomes" id="UP001260959"/>
    </source>
</evidence>
<dbReference type="Proteomes" id="UP001260959">
    <property type="component" value="Unassembled WGS sequence"/>
</dbReference>
<name>A0ABU1DZP0_9FLAO</name>